<comment type="function">
    <text evidence="9">ATP-dependent serine protease that mediates the selective degradation of mutant and abnormal proteins as well as certain short-lived regulatory proteins. Required for cellular homeostasis and for survival from DNA damage and developmental changes induced by stress. Degrades polypeptides processively to yield small peptide fragments that are 5 to 10 amino acids long. Binds to DNA in a double-stranded, site-specific manner.</text>
</comment>
<dbReference type="InterPro" id="IPR003111">
    <property type="entry name" value="Lon_prtase_N"/>
</dbReference>
<dbReference type="InterPro" id="IPR004815">
    <property type="entry name" value="Lon_bac/euk-typ"/>
</dbReference>
<evidence type="ECO:0000256" key="6">
    <source>
        <dbReference type="ARBA" id="ARBA00022825"/>
    </source>
</evidence>
<sequence length="791" mass="88211">MAETDKDDLISIIEEDDINGTIPDVLPLMPVRDVVIFTDMLLPLFVGRAKSVRAVEKAVAQDGYLFLATQKDPGTEDPKPDEIFSVGTVGRVLRMLKLPDGRLKALVQGVAKAKVVNYIRVKSWYRVKIEEISEEAADETNLETEALMRNVRDHSEKILALRGELTGDVTTILESITDPGKLADLVASNLRLKIEESQRILEILNPVERLREVHDMLSREVELSTMQAKIQSEVRDEISKNQRDYFLREQMRAIHKELGEIDEKAQEIEEYAKKIKHAKMSKEADKEAKKQLKRLEQMHPDAAESSIVRTYLDWLVDMPWSKSTKDMLNIKNSKKVLDKDHYGLDKVKDRILEYLSVRKLNPKMKGPILCFVGPPGVGKTSLGRAIANAMGRKFVRISLGGIRDEAEIRGHRRTYIGSLPGRILQGLKQCGTNNPVFMMDEIDKLVSDFRGDPASALLEALDPEQNSEFSDHYLNLPFDLSKVMFILTANLTDTIPSALLDRMEVITLSGYTEEEKKIISEMHLLPRQIKENGLKAKNISLSPGSLLQIITEYTSESGVRNLEREIGTLCRKVARKIAEGEKGTFTITKNNLPKYLGVPKYLPEMDQEDSQVGLSTGLAWTQVGGEVLYIEVSLIGGKGELIVTGQLGEVMQESARAAVSYARANLDVFGIEETIFENVDIHIHVPAGAIPKDGPSAGIAMATALISVLTDKPVDKYVAMTGEITLRGRVLPIGGLKEKALGALRGGIRTVIVPEKNKKDLTEIPMNVKRKIKFIPVKHMDEVLPAALENF</sequence>
<evidence type="ECO:0000256" key="15">
    <source>
        <dbReference type="SAM" id="Coils"/>
    </source>
</evidence>
<dbReference type="InterPro" id="IPR003959">
    <property type="entry name" value="ATPase_AAA_core"/>
</dbReference>
<dbReference type="PROSITE" id="PS51786">
    <property type="entry name" value="LON_PROTEOLYTIC"/>
    <property type="match status" value="1"/>
</dbReference>
<dbReference type="InterPro" id="IPR027417">
    <property type="entry name" value="P-loop_NTPase"/>
</dbReference>
<evidence type="ECO:0000313" key="18">
    <source>
        <dbReference type="EMBL" id="QTA84615.1"/>
    </source>
</evidence>
<dbReference type="KEGG" id="dmm:dnm_006140"/>
<dbReference type="GO" id="GO:0005737">
    <property type="term" value="C:cytoplasm"/>
    <property type="evidence" value="ECO:0007669"/>
    <property type="project" value="UniProtKB-SubCell"/>
</dbReference>
<dbReference type="Gene3D" id="1.10.8.60">
    <property type="match status" value="1"/>
</dbReference>
<dbReference type="GO" id="GO:0034605">
    <property type="term" value="P:cellular response to heat"/>
    <property type="evidence" value="ECO:0007669"/>
    <property type="project" value="UniProtKB-UniRule"/>
</dbReference>
<keyword evidence="7 9" id="KW-0067">ATP-binding</keyword>
<dbReference type="InterPro" id="IPR027543">
    <property type="entry name" value="Lon_bac"/>
</dbReference>
<dbReference type="InterPro" id="IPR046336">
    <property type="entry name" value="Lon_prtase_N_sf"/>
</dbReference>
<evidence type="ECO:0000256" key="11">
    <source>
        <dbReference type="PIRSR" id="PIRSR001174-1"/>
    </source>
</evidence>
<dbReference type="GO" id="GO:0005524">
    <property type="term" value="F:ATP binding"/>
    <property type="evidence" value="ECO:0007669"/>
    <property type="project" value="UniProtKB-UniRule"/>
</dbReference>
<dbReference type="FunFam" id="1.20.5.5270:FF:000002">
    <property type="entry name" value="Lon protease homolog"/>
    <property type="match status" value="1"/>
</dbReference>
<evidence type="ECO:0000256" key="12">
    <source>
        <dbReference type="PIRSR" id="PIRSR001174-2"/>
    </source>
</evidence>
<comment type="subunit">
    <text evidence="9 10">Homohexamer. Organized in a ring with a central cavity.</text>
</comment>
<dbReference type="InterPro" id="IPR014721">
    <property type="entry name" value="Ribsml_uS5_D2-typ_fold_subgr"/>
</dbReference>
<dbReference type="FunFam" id="3.40.50.300:FF:000382">
    <property type="entry name" value="Lon protease homolog 2, peroxisomal"/>
    <property type="match status" value="1"/>
</dbReference>
<keyword evidence="2 9" id="KW-0963">Cytoplasm</keyword>
<dbReference type="Gene3D" id="2.30.130.40">
    <property type="entry name" value="LON domain-like"/>
    <property type="match status" value="1"/>
</dbReference>
<comment type="subcellular location">
    <subcellularLocation>
        <location evidence="1 9 10">Cytoplasm</location>
    </subcellularLocation>
</comment>
<dbReference type="Gene3D" id="1.20.58.1480">
    <property type="match status" value="1"/>
</dbReference>
<evidence type="ECO:0000256" key="3">
    <source>
        <dbReference type="ARBA" id="ARBA00022670"/>
    </source>
</evidence>
<dbReference type="Proteomes" id="UP000663722">
    <property type="component" value="Chromosome"/>
</dbReference>
<keyword evidence="5 9" id="KW-0378">Hydrolase</keyword>
<dbReference type="Pfam" id="PF02190">
    <property type="entry name" value="LON_substr_bdg"/>
    <property type="match status" value="1"/>
</dbReference>
<dbReference type="NCBIfam" id="TIGR00763">
    <property type="entry name" value="lon"/>
    <property type="match status" value="1"/>
</dbReference>
<dbReference type="PANTHER" id="PTHR10046">
    <property type="entry name" value="ATP DEPENDENT LON PROTEASE FAMILY MEMBER"/>
    <property type="match status" value="1"/>
</dbReference>
<dbReference type="InterPro" id="IPR015947">
    <property type="entry name" value="PUA-like_sf"/>
</dbReference>
<dbReference type="GO" id="GO:0043565">
    <property type="term" value="F:sequence-specific DNA binding"/>
    <property type="evidence" value="ECO:0007669"/>
    <property type="project" value="UniProtKB-UniRule"/>
</dbReference>
<dbReference type="Pfam" id="PF00004">
    <property type="entry name" value="AAA"/>
    <property type="match status" value="1"/>
</dbReference>
<dbReference type="GO" id="GO:0016887">
    <property type="term" value="F:ATP hydrolysis activity"/>
    <property type="evidence" value="ECO:0007669"/>
    <property type="project" value="UniProtKB-UniRule"/>
</dbReference>
<dbReference type="PIRSF" id="PIRSF001174">
    <property type="entry name" value="Lon_proteas"/>
    <property type="match status" value="1"/>
</dbReference>
<dbReference type="SMART" id="SM00382">
    <property type="entry name" value="AAA"/>
    <property type="match status" value="1"/>
</dbReference>
<evidence type="ECO:0000256" key="8">
    <source>
        <dbReference type="ARBA" id="ARBA00023016"/>
    </source>
</evidence>
<feature type="active site" evidence="9 11">
    <location>
        <position position="739"/>
    </location>
</feature>
<comment type="induction">
    <text evidence="9">By heat shock.</text>
</comment>
<dbReference type="EC" id="3.4.21.53" evidence="9 10"/>
<gene>
    <name evidence="18" type="primary">lon1</name>
    <name evidence="9" type="synonym">lon</name>
    <name evidence="18" type="ORF">dnm_006140</name>
</gene>
<feature type="domain" description="Lon proteolytic" evidence="16">
    <location>
        <begin position="609"/>
        <end position="790"/>
    </location>
</feature>
<dbReference type="GO" id="GO:0006515">
    <property type="term" value="P:protein quality control for misfolded or incompletely synthesized proteins"/>
    <property type="evidence" value="ECO:0007669"/>
    <property type="project" value="UniProtKB-UniRule"/>
</dbReference>
<dbReference type="Gene3D" id="3.30.230.10">
    <property type="match status" value="1"/>
</dbReference>
<keyword evidence="15" id="KW-0175">Coiled coil</keyword>
<comment type="catalytic activity">
    <reaction evidence="9 10 13">
        <text>Hydrolysis of proteins in presence of ATP.</text>
        <dbReference type="EC" id="3.4.21.53"/>
    </reaction>
</comment>
<dbReference type="SUPFAM" id="SSF52540">
    <property type="entry name" value="P-loop containing nucleoside triphosphate hydrolases"/>
    <property type="match status" value="1"/>
</dbReference>
<evidence type="ECO:0000259" key="16">
    <source>
        <dbReference type="PROSITE" id="PS51786"/>
    </source>
</evidence>
<dbReference type="SMART" id="SM00464">
    <property type="entry name" value="LON"/>
    <property type="match status" value="1"/>
</dbReference>
<dbReference type="InterPro" id="IPR054594">
    <property type="entry name" value="Lon_lid"/>
</dbReference>
<evidence type="ECO:0000256" key="4">
    <source>
        <dbReference type="ARBA" id="ARBA00022741"/>
    </source>
</evidence>
<dbReference type="RefSeq" id="WP_207681026.1">
    <property type="nucleotide sequence ID" value="NZ_CP061800.1"/>
</dbReference>
<dbReference type="InterPro" id="IPR008268">
    <property type="entry name" value="Peptidase_S16_AS"/>
</dbReference>
<feature type="coiled-coil region" evidence="15">
    <location>
        <begin position="254"/>
        <end position="298"/>
    </location>
</feature>
<dbReference type="PROSITE" id="PS51787">
    <property type="entry name" value="LON_N"/>
    <property type="match status" value="1"/>
</dbReference>
<dbReference type="EMBL" id="CP061800">
    <property type="protein sequence ID" value="QTA84615.1"/>
    <property type="molecule type" value="Genomic_DNA"/>
</dbReference>
<dbReference type="SUPFAM" id="SSF88697">
    <property type="entry name" value="PUA domain-like"/>
    <property type="match status" value="1"/>
</dbReference>
<evidence type="ECO:0000256" key="7">
    <source>
        <dbReference type="ARBA" id="ARBA00022840"/>
    </source>
</evidence>
<reference evidence="18" key="1">
    <citation type="journal article" date="2021" name="Microb. Physiol.">
        <title>Proteogenomic Insights into the Physiology of Marine, Sulfate-Reducing, Filamentous Desulfonema limicola and Desulfonema magnum.</title>
        <authorList>
            <person name="Schnaars V."/>
            <person name="Wohlbrand L."/>
            <person name="Scheve S."/>
            <person name="Hinrichs C."/>
            <person name="Reinhardt R."/>
            <person name="Rabus R."/>
        </authorList>
    </citation>
    <scope>NUCLEOTIDE SEQUENCE</scope>
    <source>
        <strain evidence="18">4be13</strain>
    </source>
</reference>
<evidence type="ECO:0000259" key="17">
    <source>
        <dbReference type="PROSITE" id="PS51787"/>
    </source>
</evidence>
<evidence type="ECO:0000256" key="14">
    <source>
        <dbReference type="RuleBase" id="RU000591"/>
    </source>
</evidence>
<dbReference type="Gene3D" id="3.40.50.300">
    <property type="entry name" value="P-loop containing nucleotide triphosphate hydrolases"/>
    <property type="match status" value="1"/>
</dbReference>
<comment type="similarity">
    <text evidence="9 10 13 14">Belongs to the peptidase S16 family.</text>
</comment>
<evidence type="ECO:0000256" key="13">
    <source>
        <dbReference type="PROSITE-ProRule" id="PRU01122"/>
    </source>
</evidence>
<feature type="active site" evidence="9 11">
    <location>
        <position position="696"/>
    </location>
</feature>
<dbReference type="InterPro" id="IPR027065">
    <property type="entry name" value="Lon_Prtase"/>
</dbReference>
<proteinExistence type="evidence at transcript level"/>
<accession>A0A975GKK6</accession>
<keyword evidence="8 9" id="KW-0346">Stress response</keyword>
<dbReference type="GO" id="GO:0004252">
    <property type="term" value="F:serine-type endopeptidase activity"/>
    <property type="evidence" value="ECO:0007669"/>
    <property type="project" value="UniProtKB-UniRule"/>
</dbReference>
<evidence type="ECO:0000256" key="5">
    <source>
        <dbReference type="ARBA" id="ARBA00022801"/>
    </source>
</evidence>
<evidence type="ECO:0000256" key="9">
    <source>
        <dbReference type="HAMAP-Rule" id="MF_01973"/>
    </source>
</evidence>
<name>A0A975GKK6_9BACT</name>
<feature type="binding site" evidence="9 12">
    <location>
        <begin position="373"/>
        <end position="380"/>
    </location>
    <ligand>
        <name>ATP</name>
        <dbReference type="ChEBI" id="CHEBI:30616"/>
    </ligand>
</feature>
<protein>
    <recommendedName>
        <fullName evidence="9 10">Lon protease</fullName>
        <ecNumber evidence="9 10">3.4.21.53</ecNumber>
    </recommendedName>
    <alternativeName>
        <fullName evidence="9">ATP-dependent protease La</fullName>
    </alternativeName>
</protein>
<keyword evidence="19" id="KW-1185">Reference proteome</keyword>
<keyword evidence="4 9" id="KW-0547">Nucleotide-binding</keyword>
<evidence type="ECO:0000256" key="2">
    <source>
        <dbReference type="ARBA" id="ARBA00022490"/>
    </source>
</evidence>
<dbReference type="AlphaFoldDB" id="A0A975GKK6"/>
<dbReference type="GO" id="GO:0004176">
    <property type="term" value="F:ATP-dependent peptidase activity"/>
    <property type="evidence" value="ECO:0007669"/>
    <property type="project" value="UniProtKB-UniRule"/>
</dbReference>
<feature type="domain" description="Lon N-terminal" evidence="17">
    <location>
        <begin position="26"/>
        <end position="221"/>
    </location>
</feature>
<keyword evidence="6 9" id="KW-0720">Serine protease</keyword>
<dbReference type="Pfam" id="PF05362">
    <property type="entry name" value="Lon_C"/>
    <property type="match status" value="1"/>
</dbReference>
<keyword evidence="3 9" id="KW-0645">Protease</keyword>
<evidence type="ECO:0000313" key="19">
    <source>
        <dbReference type="Proteomes" id="UP000663722"/>
    </source>
</evidence>
<dbReference type="CDD" id="cd19500">
    <property type="entry name" value="RecA-like_Lon"/>
    <property type="match status" value="1"/>
</dbReference>
<dbReference type="InterPro" id="IPR008269">
    <property type="entry name" value="Lon_proteolytic"/>
</dbReference>
<dbReference type="InterPro" id="IPR003593">
    <property type="entry name" value="AAA+_ATPase"/>
</dbReference>
<dbReference type="NCBIfam" id="NF008053">
    <property type="entry name" value="PRK10787.1"/>
    <property type="match status" value="1"/>
</dbReference>
<dbReference type="InterPro" id="IPR020568">
    <property type="entry name" value="Ribosomal_Su5_D2-typ_SF"/>
</dbReference>
<dbReference type="PRINTS" id="PR00830">
    <property type="entry name" value="ENDOLAPTASE"/>
</dbReference>
<evidence type="ECO:0000256" key="10">
    <source>
        <dbReference type="PIRNR" id="PIRNR001174"/>
    </source>
</evidence>
<dbReference type="HAMAP" id="MF_01973">
    <property type="entry name" value="lon_bact"/>
    <property type="match status" value="1"/>
</dbReference>
<dbReference type="Pfam" id="PF22667">
    <property type="entry name" value="Lon_lid"/>
    <property type="match status" value="1"/>
</dbReference>
<evidence type="ECO:0000256" key="1">
    <source>
        <dbReference type="ARBA" id="ARBA00004496"/>
    </source>
</evidence>
<dbReference type="Gene3D" id="1.20.5.5270">
    <property type="match status" value="1"/>
</dbReference>
<organism evidence="18 19">
    <name type="scientific">Desulfonema magnum</name>
    <dbReference type="NCBI Taxonomy" id="45655"/>
    <lineage>
        <taxon>Bacteria</taxon>
        <taxon>Pseudomonadati</taxon>
        <taxon>Thermodesulfobacteriota</taxon>
        <taxon>Desulfobacteria</taxon>
        <taxon>Desulfobacterales</taxon>
        <taxon>Desulfococcaceae</taxon>
        <taxon>Desulfonema</taxon>
    </lineage>
</organism>
<dbReference type="SUPFAM" id="SSF54211">
    <property type="entry name" value="Ribosomal protein S5 domain 2-like"/>
    <property type="match status" value="1"/>
</dbReference>
<dbReference type="PROSITE" id="PS01046">
    <property type="entry name" value="LON_SER"/>
    <property type="match status" value="1"/>
</dbReference>